<feature type="region of interest" description="Disordered" evidence="6">
    <location>
        <begin position="82"/>
        <end position="106"/>
    </location>
</feature>
<proteinExistence type="inferred from homology"/>
<keyword evidence="2" id="KW-0677">Repeat</keyword>
<evidence type="ECO:0000313" key="8">
    <source>
        <dbReference type="Proteomes" id="UP001182556"/>
    </source>
</evidence>
<dbReference type="AlphaFoldDB" id="A0AAD9FT77"/>
<feature type="compositionally biased region" description="Acidic residues" evidence="6">
    <location>
        <begin position="395"/>
        <end position="408"/>
    </location>
</feature>
<comment type="caution">
    <text evidence="7">The sequence shown here is derived from an EMBL/GenBank/DDBJ whole genome shotgun (WGS) entry which is preliminary data.</text>
</comment>
<protein>
    <recommendedName>
        <fullName evidence="4">ASTRA-associated protein 1</fullName>
    </recommendedName>
</protein>
<keyword evidence="1 5" id="KW-0853">WD repeat</keyword>
<dbReference type="SUPFAM" id="SSF50978">
    <property type="entry name" value="WD40 repeat-like"/>
    <property type="match status" value="1"/>
</dbReference>
<dbReference type="PANTHER" id="PTHR19854">
    <property type="entry name" value="TRANSDUCIN BETA-LIKE 3"/>
    <property type="match status" value="1"/>
</dbReference>
<feature type="region of interest" description="Disordered" evidence="6">
    <location>
        <begin position="388"/>
        <end position="418"/>
    </location>
</feature>
<comment type="similarity">
    <text evidence="3">Belongs to the WD repeat ASA1 family.</text>
</comment>
<dbReference type="EMBL" id="JAODAN010000003">
    <property type="protein sequence ID" value="KAK1925735.1"/>
    <property type="molecule type" value="Genomic_DNA"/>
</dbReference>
<dbReference type="Gene3D" id="2.130.10.10">
    <property type="entry name" value="YVTN repeat-like/Quinoprotein amine dehydrogenase"/>
    <property type="match status" value="2"/>
</dbReference>
<dbReference type="InterPro" id="IPR001680">
    <property type="entry name" value="WD40_rpt"/>
</dbReference>
<evidence type="ECO:0000256" key="3">
    <source>
        <dbReference type="ARBA" id="ARBA00037931"/>
    </source>
</evidence>
<evidence type="ECO:0000313" key="7">
    <source>
        <dbReference type="EMBL" id="KAK1925735.1"/>
    </source>
</evidence>
<gene>
    <name evidence="7" type="ORF">DB88DRAFT_484935</name>
</gene>
<organism evidence="7 8">
    <name type="scientific">Papiliotrema laurentii</name>
    <name type="common">Cryptococcus laurentii</name>
    <dbReference type="NCBI Taxonomy" id="5418"/>
    <lineage>
        <taxon>Eukaryota</taxon>
        <taxon>Fungi</taxon>
        <taxon>Dikarya</taxon>
        <taxon>Basidiomycota</taxon>
        <taxon>Agaricomycotina</taxon>
        <taxon>Tremellomycetes</taxon>
        <taxon>Tremellales</taxon>
        <taxon>Rhynchogastremaceae</taxon>
        <taxon>Papiliotrema</taxon>
    </lineage>
</organism>
<feature type="repeat" description="WD" evidence="5">
    <location>
        <begin position="11"/>
        <end position="52"/>
    </location>
</feature>
<evidence type="ECO:0000256" key="2">
    <source>
        <dbReference type="ARBA" id="ARBA00022737"/>
    </source>
</evidence>
<dbReference type="SMART" id="SM00320">
    <property type="entry name" value="WD40"/>
    <property type="match status" value="5"/>
</dbReference>
<evidence type="ECO:0000256" key="1">
    <source>
        <dbReference type="ARBA" id="ARBA00022574"/>
    </source>
</evidence>
<name>A0AAD9FT77_PAPLA</name>
<keyword evidence="8" id="KW-1185">Reference proteome</keyword>
<dbReference type="InterPro" id="IPR015943">
    <property type="entry name" value="WD40/YVTN_repeat-like_dom_sf"/>
</dbReference>
<dbReference type="InterPro" id="IPR036322">
    <property type="entry name" value="WD40_repeat_dom_sf"/>
</dbReference>
<sequence>MAPAPTPFHILRNHAAPLAALAFNPANSCLYAGDQDGVITITDLKSRRTITSWKAHEGGVLSLVEWEGKLISHGRDNQIHFYNPMPSHGSLSSRTGPSRPPPSIESSLSTNALNFCRFSFCPISGPSSPSPDTAKGKGKQREALLAVPNLVDSELVDIYLLPSKARLHASINLLPKPPQKGESSLKTAASRTGLVMAIHLGFDDVQRLNCVIGYEDGRVELWRCGAETQHRDQASEESQTAWRRTWDARMSSGPPLWNKVWEAKGHNEAIMAMVVDSRVHRAFTVSADHMIVRYDLRPFTSIECPNAIAIPETINPVKAFSTGQIGNASLAIPSDGAVVAVGGWDGKIRLFSAASLKPLGTLAYHRETVHTLTFASASLPKIDADPDAASTLDIGAEDDSDGSEDEEAGGVPRSRWLASGGKDKRISLWGLKDFGTAA</sequence>
<evidence type="ECO:0000256" key="6">
    <source>
        <dbReference type="SAM" id="MobiDB-lite"/>
    </source>
</evidence>
<evidence type="ECO:0000256" key="4">
    <source>
        <dbReference type="ARBA" id="ARBA00040563"/>
    </source>
</evidence>
<dbReference type="PROSITE" id="PS50082">
    <property type="entry name" value="WD_REPEATS_2"/>
    <property type="match status" value="1"/>
</dbReference>
<dbReference type="Proteomes" id="UP001182556">
    <property type="component" value="Unassembled WGS sequence"/>
</dbReference>
<dbReference type="PANTHER" id="PTHR19854:SF1">
    <property type="entry name" value="GUANINE NUCLEOTIDE-BINDING PROTEIN SUBUNIT BETA-LIKE PROTEIN 1"/>
    <property type="match status" value="1"/>
</dbReference>
<reference evidence="7" key="1">
    <citation type="submission" date="2023-02" db="EMBL/GenBank/DDBJ databases">
        <title>Identification and recombinant expression of a fungal hydrolase from Papiliotrema laurentii that hydrolyzes apple cutin and clears colloidal polyester polyurethane.</title>
        <authorList>
            <consortium name="DOE Joint Genome Institute"/>
            <person name="Roman V.A."/>
            <person name="Bojanowski C."/>
            <person name="Crable B.R."/>
            <person name="Wagner D.N."/>
            <person name="Hung C.S."/>
            <person name="Nadeau L.J."/>
            <person name="Schratz L."/>
            <person name="Haridas S."/>
            <person name="Pangilinan J."/>
            <person name="Lipzen A."/>
            <person name="Na H."/>
            <person name="Yan M."/>
            <person name="Ng V."/>
            <person name="Grigoriev I.V."/>
            <person name="Spatafora J.W."/>
            <person name="Barlow D."/>
            <person name="Biffinger J."/>
            <person name="Kelley-Loughnane N."/>
            <person name="Varaljay V.A."/>
            <person name="Crookes-Goodson W.J."/>
        </authorList>
    </citation>
    <scope>NUCLEOTIDE SEQUENCE</scope>
    <source>
        <strain evidence="7">5307AH</strain>
    </source>
</reference>
<accession>A0AAD9FT77</accession>
<dbReference type="Pfam" id="PF00400">
    <property type="entry name" value="WD40"/>
    <property type="match status" value="3"/>
</dbReference>
<evidence type="ECO:0000256" key="5">
    <source>
        <dbReference type="PROSITE-ProRule" id="PRU00221"/>
    </source>
</evidence>